<dbReference type="EMBL" id="NHYE01005582">
    <property type="protein sequence ID" value="PPQ69053.1"/>
    <property type="molecule type" value="Genomic_DNA"/>
</dbReference>
<evidence type="ECO:0000256" key="1">
    <source>
        <dbReference type="SAM" id="SignalP"/>
    </source>
</evidence>
<evidence type="ECO:0000313" key="4">
    <source>
        <dbReference type="Proteomes" id="UP000284706"/>
    </source>
</evidence>
<dbReference type="Pfam" id="PF00005">
    <property type="entry name" value="ABC_tran"/>
    <property type="match status" value="1"/>
</dbReference>
<keyword evidence="1" id="KW-0732">Signal</keyword>
<dbReference type="SUPFAM" id="SSF52540">
    <property type="entry name" value="P-loop containing nucleoside triphosphate hydrolases"/>
    <property type="match status" value="1"/>
</dbReference>
<dbReference type="GO" id="GO:0016020">
    <property type="term" value="C:membrane"/>
    <property type="evidence" value="ECO:0007669"/>
    <property type="project" value="TreeGrafter"/>
</dbReference>
<dbReference type="InParanoid" id="A0A409VS46"/>
<dbReference type="InterPro" id="IPR039421">
    <property type="entry name" value="Type_1_exporter"/>
</dbReference>
<dbReference type="Proteomes" id="UP000284706">
    <property type="component" value="Unassembled WGS sequence"/>
</dbReference>
<name>A0A409VS46_9AGAR</name>
<feature type="signal peptide" evidence="1">
    <location>
        <begin position="1"/>
        <end position="20"/>
    </location>
</feature>
<dbReference type="OrthoDB" id="6500128at2759"/>
<keyword evidence="4" id="KW-1185">Reference proteome</keyword>
<evidence type="ECO:0000313" key="3">
    <source>
        <dbReference type="EMBL" id="PPQ69053.1"/>
    </source>
</evidence>
<dbReference type="InterPro" id="IPR027417">
    <property type="entry name" value="P-loop_NTPase"/>
</dbReference>
<sequence length="300" mass="31133">MKIQPNSILALAMFCSSTTAAPVPNNAIAAAEISEAALRALLNSPGLPIFWGTGPQIYGGTTAPTAGTSRGTASLATRDFMDASADISDSDEALSALVISGVRKTSESSGSLKPPLFAHPASSRPCSPFSSLAAATTTTSLTTTQAVEPYTRKLSNISFSYPPQPSASLPILKELNLTIYPGECVAVVGASGSGKNTLAGVMGRVWDVQGGVVEVGVGEGANGAQGVDMRDVDVNWLRSHVVHVPQQPALLSASIAENIRFGLLPSELPDEVMHEAARLARVHVFIVGGGERNEVPRLFL</sequence>
<dbReference type="Gene3D" id="3.40.50.300">
    <property type="entry name" value="P-loop containing nucleotide triphosphate hydrolases"/>
    <property type="match status" value="1"/>
</dbReference>
<dbReference type="InterPro" id="IPR003439">
    <property type="entry name" value="ABC_transporter-like_ATP-bd"/>
</dbReference>
<proteinExistence type="predicted"/>
<organism evidence="3 4">
    <name type="scientific">Gymnopilus dilepis</name>
    <dbReference type="NCBI Taxonomy" id="231916"/>
    <lineage>
        <taxon>Eukaryota</taxon>
        <taxon>Fungi</taxon>
        <taxon>Dikarya</taxon>
        <taxon>Basidiomycota</taxon>
        <taxon>Agaricomycotina</taxon>
        <taxon>Agaricomycetes</taxon>
        <taxon>Agaricomycetidae</taxon>
        <taxon>Agaricales</taxon>
        <taxon>Agaricineae</taxon>
        <taxon>Hymenogastraceae</taxon>
        <taxon>Gymnopilus</taxon>
    </lineage>
</organism>
<dbReference type="GO" id="GO:0042626">
    <property type="term" value="F:ATPase-coupled transmembrane transporter activity"/>
    <property type="evidence" value="ECO:0007669"/>
    <property type="project" value="TreeGrafter"/>
</dbReference>
<accession>A0A409VS46</accession>
<dbReference type="PANTHER" id="PTHR24221">
    <property type="entry name" value="ATP-BINDING CASSETTE SUB-FAMILY B"/>
    <property type="match status" value="1"/>
</dbReference>
<dbReference type="GO" id="GO:0016887">
    <property type="term" value="F:ATP hydrolysis activity"/>
    <property type="evidence" value="ECO:0007669"/>
    <property type="project" value="InterPro"/>
</dbReference>
<dbReference type="PANTHER" id="PTHR24221:SF503">
    <property type="entry name" value="MITOCHONDRIAL POTASSIUM CHANNEL ATP-BINDING SUBUNIT"/>
    <property type="match status" value="1"/>
</dbReference>
<reference evidence="3 4" key="1">
    <citation type="journal article" date="2018" name="Evol. Lett.">
        <title>Horizontal gene cluster transfer increased hallucinogenic mushroom diversity.</title>
        <authorList>
            <person name="Reynolds H.T."/>
            <person name="Vijayakumar V."/>
            <person name="Gluck-Thaler E."/>
            <person name="Korotkin H.B."/>
            <person name="Matheny P.B."/>
            <person name="Slot J.C."/>
        </authorList>
    </citation>
    <scope>NUCLEOTIDE SEQUENCE [LARGE SCALE GENOMIC DNA]</scope>
    <source>
        <strain evidence="3 4">SRW20</strain>
    </source>
</reference>
<dbReference type="STRING" id="231916.A0A409VS46"/>
<evidence type="ECO:0000259" key="2">
    <source>
        <dbReference type="Pfam" id="PF00005"/>
    </source>
</evidence>
<gene>
    <name evidence="3" type="ORF">CVT26_003761</name>
</gene>
<protein>
    <recommendedName>
        <fullName evidence="2">ABC transporter domain-containing protein</fullName>
    </recommendedName>
</protein>
<feature type="chain" id="PRO_5019289174" description="ABC transporter domain-containing protein" evidence="1">
    <location>
        <begin position="21"/>
        <end position="300"/>
    </location>
</feature>
<feature type="domain" description="ABC transporter" evidence="2">
    <location>
        <begin position="172"/>
        <end position="274"/>
    </location>
</feature>
<comment type="caution">
    <text evidence="3">The sequence shown here is derived from an EMBL/GenBank/DDBJ whole genome shotgun (WGS) entry which is preliminary data.</text>
</comment>
<dbReference type="GO" id="GO:0005524">
    <property type="term" value="F:ATP binding"/>
    <property type="evidence" value="ECO:0007669"/>
    <property type="project" value="InterPro"/>
</dbReference>
<dbReference type="AlphaFoldDB" id="A0A409VS46"/>